<reference evidence="3 4" key="1">
    <citation type="submission" date="2019-01" db="EMBL/GenBank/DDBJ databases">
        <title>Draft genome sequences of the type strains of six Macrococcus species.</title>
        <authorList>
            <person name="Mazhar S."/>
            <person name="Altermann E."/>
            <person name="Hill C."/>
            <person name="Mcauliffe O."/>
        </authorList>
    </citation>
    <scope>NUCLEOTIDE SEQUENCE [LARGE SCALE GENOMIC DNA]</scope>
    <source>
        <strain evidence="3 4">CCM4809</strain>
    </source>
</reference>
<dbReference type="SUPFAM" id="SSF50494">
    <property type="entry name" value="Trypsin-like serine proteases"/>
    <property type="match status" value="1"/>
</dbReference>
<dbReference type="GO" id="GO:0006508">
    <property type="term" value="P:proteolysis"/>
    <property type="evidence" value="ECO:0007669"/>
    <property type="project" value="UniProtKB-KW"/>
</dbReference>
<organism evidence="3 4">
    <name type="scientific">Macrococcus hajekii</name>
    <dbReference type="NCBI Taxonomy" id="198482"/>
    <lineage>
        <taxon>Bacteria</taxon>
        <taxon>Bacillati</taxon>
        <taxon>Bacillota</taxon>
        <taxon>Bacilli</taxon>
        <taxon>Bacillales</taxon>
        <taxon>Staphylococcaceae</taxon>
        <taxon>Macrococcus</taxon>
    </lineage>
</organism>
<dbReference type="GO" id="GO:0008236">
    <property type="term" value="F:serine-type peptidase activity"/>
    <property type="evidence" value="ECO:0007669"/>
    <property type="project" value="UniProtKB-KW"/>
</dbReference>
<keyword evidence="1" id="KW-0378">Hydrolase</keyword>
<name>A0A4R6BJ83_9STAP</name>
<keyword evidence="1" id="KW-0720">Serine protease</keyword>
<protein>
    <submittedName>
        <fullName evidence="3">Serine protease</fullName>
    </submittedName>
</protein>
<feature type="signal peptide" evidence="2">
    <location>
        <begin position="1"/>
        <end position="22"/>
    </location>
</feature>
<comment type="caution">
    <text evidence="3">The sequence shown here is derived from an EMBL/GenBank/DDBJ whole genome shotgun (WGS) entry which is preliminary data.</text>
</comment>
<dbReference type="Pfam" id="PF13365">
    <property type="entry name" value="Trypsin_2"/>
    <property type="match status" value="1"/>
</dbReference>
<dbReference type="Gene3D" id="2.40.10.10">
    <property type="entry name" value="Trypsin-like serine proteases"/>
    <property type="match status" value="2"/>
</dbReference>
<evidence type="ECO:0000313" key="3">
    <source>
        <dbReference type="EMBL" id="TDM01616.1"/>
    </source>
</evidence>
<dbReference type="OrthoDB" id="2396730at2"/>
<keyword evidence="4" id="KW-1185">Reference proteome</keyword>
<keyword evidence="3" id="KW-0645">Protease</keyword>
<dbReference type="AlphaFoldDB" id="A0A4R6BJ83"/>
<evidence type="ECO:0000256" key="2">
    <source>
        <dbReference type="SAM" id="SignalP"/>
    </source>
</evidence>
<evidence type="ECO:0000256" key="1">
    <source>
        <dbReference type="ARBA" id="ARBA00022825"/>
    </source>
</evidence>
<keyword evidence="2" id="KW-0732">Signal</keyword>
<proteinExistence type="predicted"/>
<dbReference type="EMBL" id="SCWE01000003">
    <property type="protein sequence ID" value="TDM01616.1"/>
    <property type="molecule type" value="Genomic_DNA"/>
</dbReference>
<feature type="chain" id="PRO_5020683883" evidence="2">
    <location>
        <begin position="23"/>
        <end position="276"/>
    </location>
</feature>
<sequence>MFRKTVLSWSLGLTLATSIVFADDVSAFITKYYYDGEQLSNLKAAASLADDYPNSEVYMKYTGYNTTSPYKAVGYIRNTYGWNGGESMGTGTVIDDYTVLTNAHVIDNKNGYATAASHLSFLMNRDGTYIPYRFAIKGVRKVPNSDLALIYTTKRLSAYVKPLTFATETQINSLKTGQPLFSVGYPRFNGRYDRRVWNRILFLRQSSNHNELMLKDMIRAGASGSPLVDSRYRIYGVRTYGERVDGFDENIYAKYEIGGAFALKGKTREYIMQYKQ</sequence>
<dbReference type="RefSeq" id="WP_133430338.1">
    <property type="nucleotide sequence ID" value="NZ_BMCC01000001.1"/>
</dbReference>
<dbReference type="InterPro" id="IPR009003">
    <property type="entry name" value="Peptidase_S1_PA"/>
</dbReference>
<dbReference type="InterPro" id="IPR043504">
    <property type="entry name" value="Peptidase_S1_PA_chymotrypsin"/>
</dbReference>
<gene>
    <name evidence="3" type="ORF">ERX37_08980</name>
</gene>
<evidence type="ECO:0000313" key="4">
    <source>
        <dbReference type="Proteomes" id="UP000295328"/>
    </source>
</evidence>
<dbReference type="Proteomes" id="UP000295328">
    <property type="component" value="Unassembled WGS sequence"/>
</dbReference>
<accession>A0A4R6BJ83</accession>